<dbReference type="GO" id="GO:0033897">
    <property type="term" value="F:ribonuclease T2 activity"/>
    <property type="evidence" value="ECO:0007669"/>
    <property type="project" value="InterPro"/>
</dbReference>
<dbReference type="NCBIfam" id="TIGR01640">
    <property type="entry name" value="F_box_assoc_1"/>
    <property type="match status" value="1"/>
</dbReference>
<comment type="similarity">
    <text evidence="4">Belongs to the exportin family.</text>
</comment>
<comment type="similarity">
    <text evidence="3 9">Belongs to the RNase T2 family.</text>
</comment>
<evidence type="ECO:0000256" key="4">
    <source>
        <dbReference type="ARBA" id="ARBA00009466"/>
    </source>
</evidence>
<dbReference type="GO" id="GO:0005643">
    <property type="term" value="C:nuclear pore"/>
    <property type="evidence" value="ECO:0007669"/>
    <property type="project" value="TreeGrafter"/>
</dbReference>
<keyword evidence="10" id="KW-0472">Membrane</keyword>
<dbReference type="PANTHER" id="PTHR12596:SF2">
    <property type="entry name" value="EXPORTIN-7 ISOFORM X1"/>
    <property type="match status" value="1"/>
</dbReference>
<keyword evidence="6" id="KW-0963">Cytoplasm</keyword>
<evidence type="ECO:0000256" key="10">
    <source>
        <dbReference type="SAM" id="Phobius"/>
    </source>
</evidence>
<comment type="caution">
    <text evidence="13">The sequence shown here is derived from an EMBL/GenBank/DDBJ whole genome shotgun (WGS) entry which is preliminary data.</text>
</comment>
<keyword evidence="5" id="KW-0813">Transport</keyword>
<keyword evidence="14" id="KW-1185">Reference proteome</keyword>
<dbReference type="Gene3D" id="3.90.730.10">
    <property type="entry name" value="Ribonuclease T2-like"/>
    <property type="match status" value="1"/>
</dbReference>
<dbReference type="InterPro" id="IPR001568">
    <property type="entry name" value="RNase_T2-like"/>
</dbReference>
<evidence type="ECO:0000256" key="6">
    <source>
        <dbReference type="ARBA" id="ARBA00022490"/>
    </source>
</evidence>
<dbReference type="InterPro" id="IPR057947">
    <property type="entry name" value="TPR_XPO7/RBP17"/>
</dbReference>
<evidence type="ECO:0000256" key="5">
    <source>
        <dbReference type="ARBA" id="ARBA00022448"/>
    </source>
</evidence>
<dbReference type="GO" id="GO:0005737">
    <property type="term" value="C:cytoplasm"/>
    <property type="evidence" value="ECO:0007669"/>
    <property type="project" value="UniProtKB-SubCell"/>
</dbReference>
<keyword evidence="10" id="KW-0812">Transmembrane</keyword>
<evidence type="ECO:0000256" key="9">
    <source>
        <dbReference type="RuleBase" id="RU004328"/>
    </source>
</evidence>
<keyword evidence="7" id="KW-0653">Protein transport</keyword>
<reference evidence="13" key="1">
    <citation type="submission" date="2020-08" db="EMBL/GenBank/DDBJ databases">
        <title>Plant Genome Project.</title>
        <authorList>
            <person name="Zhang R.-G."/>
        </authorList>
    </citation>
    <scope>NUCLEOTIDE SEQUENCE</scope>
    <source>
        <strain evidence="13">WSP0</strain>
        <tissue evidence="13">Leaf</tissue>
    </source>
</reference>
<dbReference type="GO" id="GO:0006611">
    <property type="term" value="P:protein export from nucleus"/>
    <property type="evidence" value="ECO:0007669"/>
    <property type="project" value="TreeGrafter"/>
</dbReference>
<dbReference type="PANTHER" id="PTHR12596">
    <property type="entry name" value="EXPORTIN 4,7-RELATED"/>
    <property type="match status" value="1"/>
</dbReference>
<name>A0AAV6IV82_9ERIC</name>
<dbReference type="Pfam" id="PF00445">
    <property type="entry name" value="Ribonuclease_T2"/>
    <property type="match status" value="1"/>
</dbReference>
<dbReference type="InterPro" id="IPR036430">
    <property type="entry name" value="RNase_T2-like_sf"/>
</dbReference>
<keyword evidence="8" id="KW-0539">Nucleus</keyword>
<dbReference type="EMBL" id="JACTNZ010000009">
    <property type="protein sequence ID" value="KAG5532297.1"/>
    <property type="molecule type" value="Genomic_DNA"/>
</dbReference>
<protein>
    <submittedName>
        <fullName evidence="13">Uncharacterized protein</fullName>
    </submittedName>
</protein>
<organism evidence="13 14">
    <name type="scientific">Rhododendron griersonianum</name>
    <dbReference type="NCBI Taxonomy" id="479676"/>
    <lineage>
        <taxon>Eukaryota</taxon>
        <taxon>Viridiplantae</taxon>
        <taxon>Streptophyta</taxon>
        <taxon>Embryophyta</taxon>
        <taxon>Tracheophyta</taxon>
        <taxon>Spermatophyta</taxon>
        <taxon>Magnoliopsida</taxon>
        <taxon>eudicotyledons</taxon>
        <taxon>Gunneridae</taxon>
        <taxon>Pentapetalae</taxon>
        <taxon>asterids</taxon>
        <taxon>Ericales</taxon>
        <taxon>Ericaceae</taxon>
        <taxon>Ericoideae</taxon>
        <taxon>Rhodoreae</taxon>
        <taxon>Rhododendron</taxon>
    </lineage>
</organism>
<dbReference type="SUPFAM" id="SSF55895">
    <property type="entry name" value="Ribonuclease Rh-like"/>
    <property type="match status" value="1"/>
</dbReference>
<feature type="transmembrane region" description="Helical" evidence="10">
    <location>
        <begin position="14"/>
        <end position="34"/>
    </location>
</feature>
<dbReference type="AlphaFoldDB" id="A0AAV6IV82"/>
<evidence type="ECO:0000313" key="14">
    <source>
        <dbReference type="Proteomes" id="UP000823749"/>
    </source>
</evidence>
<dbReference type="InterPro" id="IPR017451">
    <property type="entry name" value="F-box-assoc_interact_dom"/>
</dbReference>
<proteinExistence type="inferred from homology"/>
<dbReference type="InterPro" id="IPR044189">
    <property type="entry name" value="XPO4/7-like"/>
</dbReference>
<evidence type="ECO:0000256" key="2">
    <source>
        <dbReference type="ARBA" id="ARBA00004496"/>
    </source>
</evidence>
<evidence type="ECO:0000313" key="13">
    <source>
        <dbReference type="EMBL" id="KAG5532297.1"/>
    </source>
</evidence>
<evidence type="ECO:0000256" key="1">
    <source>
        <dbReference type="ARBA" id="ARBA00004123"/>
    </source>
</evidence>
<feature type="domain" description="Exportin-7/Ran-binding protein 17 TPR repeats" evidence="12">
    <location>
        <begin position="449"/>
        <end position="533"/>
    </location>
</feature>
<evidence type="ECO:0000256" key="8">
    <source>
        <dbReference type="ARBA" id="ARBA00023242"/>
    </source>
</evidence>
<dbReference type="Proteomes" id="UP000823749">
    <property type="component" value="Chromosome 9"/>
</dbReference>
<evidence type="ECO:0000259" key="11">
    <source>
        <dbReference type="Pfam" id="PF07734"/>
    </source>
</evidence>
<dbReference type="InterPro" id="IPR006527">
    <property type="entry name" value="F-box-assoc_dom_typ1"/>
</dbReference>
<dbReference type="GO" id="GO:0003723">
    <property type="term" value="F:RNA binding"/>
    <property type="evidence" value="ECO:0007669"/>
    <property type="project" value="InterPro"/>
</dbReference>
<dbReference type="Pfam" id="PF25795">
    <property type="entry name" value="TPR_XPO7"/>
    <property type="match status" value="1"/>
</dbReference>
<sequence length="819" mass="90864">MAEVLVLDAAIRDWVLIPLSVVMMVLIGFLGYSISNLMDSSQSPDDNSKIVQTYMAPARNLRAKSFRANEPVNLNFGFDRKPDLVLGPCDGIFCLYWRPNSAICSRVGSNVERLPTIALWNPATRAFSILPVSNFDVPPYRKVAYCMVGFGFDLTTKSIKVVKVVNFHREKVTRNAFINCAEVYELGSGSWRVLNVDDIVQEVYVSDEAIISMYNHNDGVFHWHSLPNDRGRGVDTDYVFGELVLSFDMSTELFQLTLLPERYTKFRPVLSFRECHLALLGDSLAAIFSLCEENHTSIEVWVMKKDFNRLVKAGESFSSYRWSHEFTVEPPPPLCICISVGFWNKNELLIWTDVQPFDFRSRGSGTPLLYDMVTKQARDLQISGEPNFIYKDSLVSAGLSDDLSEDPLDNVEFLQDQLECIPYLCGFQEAAALPALADNSELVVVEAKLGAILNLRQLSGLSSEHEAELSAHVLRLINVIDCGLHSQRYGEVTKQRLDRAVLIFFQHFRKSYIGDQAMHSSKLVAYFAFLEVLLNSHIAFVLNLDTSSFRYIVGSLESGLGGLDANILSQFAFAVDNLAKPAAPNLTPRVSDCPDVVPKPSLKYVLQLSQLWPSLNGEDEFLWEKEWDHHGRCCFLSMETYLIFGVTATVVLTNKFMPTISATLVSNQIYPGGYVNSSIMSTVLSQVVGGFIVTIRCDAFNRVTRVKEIVFCIDGHGASLINCRRHVELNCGHSLVYFPLPPPHSPPPPSPPPPPPSPLVLFGGSGCCLTGLAGLSPGASMVEGGVQWVPPRMGLGAVEKPHLLEKVSEVAWGGRHGGS</sequence>
<feature type="domain" description="F-box associated beta-propeller type 1" evidence="11">
    <location>
        <begin position="116"/>
        <end position="305"/>
    </location>
</feature>
<evidence type="ECO:0000259" key="12">
    <source>
        <dbReference type="Pfam" id="PF25795"/>
    </source>
</evidence>
<comment type="subcellular location">
    <subcellularLocation>
        <location evidence="2">Cytoplasm</location>
    </subcellularLocation>
    <subcellularLocation>
        <location evidence="1">Nucleus</location>
    </subcellularLocation>
</comment>
<keyword evidence="10" id="KW-1133">Transmembrane helix</keyword>
<dbReference type="Pfam" id="PF07734">
    <property type="entry name" value="FBA_1"/>
    <property type="match status" value="1"/>
</dbReference>
<evidence type="ECO:0000256" key="7">
    <source>
        <dbReference type="ARBA" id="ARBA00022927"/>
    </source>
</evidence>
<accession>A0AAV6IV82</accession>
<dbReference type="GO" id="GO:0005049">
    <property type="term" value="F:nuclear export signal receptor activity"/>
    <property type="evidence" value="ECO:0007669"/>
    <property type="project" value="InterPro"/>
</dbReference>
<gene>
    <name evidence="13" type="ORF">RHGRI_026807</name>
</gene>
<evidence type="ECO:0000256" key="3">
    <source>
        <dbReference type="ARBA" id="ARBA00007469"/>
    </source>
</evidence>